<dbReference type="PANTHER" id="PTHR34203">
    <property type="entry name" value="METHYLTRANSFERASE, FKBM FAMILY PROTEIN"/>
    <property type="match status" value="1"/>
</dbReference>
<organism evidence="2 3">
    <name type="scientific">Sphingobium cupriresistens</name>
    <dbReference type="NCBI Taxonomy" id="1132417"/>
    <lineage>
        <taxon>Bacteria</taxon>
        <taxon>Pseudomonadati</taxon>
        <taxon>Pseudomonadota</taxon>
        <taxon>Alphaproteobacteria</taxon>
        <taxon>Sphingomonadales</taxon>
        <taxon>Sphingomonadaceae</taxon>
        <taxon>Sphingobium</taxon>
    </lineage>
</organism>
<dbReference type="GO" id="GO:0032259">
    <property type="term" value="P:methylation"/>
    <property type="evidence" value="ECO:0007669"/>
    <property type="project" value="UniProtKB-KW"/>
</dbReference>
<dbReference type="GO" id="GO:0008168">
    <property type="term" value="F:methyltransferase activity"/>
    <property type="evidence" value="ECO:0007669"/>
    <property type="project" value="UniProtKB-KW"/>
</dbReference>
<reference evidence="2 3" key="1">
    <citation type="submission" date="2019-02" db="EMBL/GenBank/DDBJ databases">
        <authorList>
            <person name="Feng G."/>
        </authorList>
    </citation>
    <scope>NUCLEOTIDE SEQUENCE [LARGE SCALE GENOMIC DNA]</scope>
    <source>
        <strain evidence="2 3">CCTCC AB 2011146</strain>
    </source>
</reference>
<keyword evidence="2" id="KW-0808">Transferase</keyword>
<comment type="caution">
    <text evidence="2">The sequence shown here is derived from an EMBL/GenBank/DDBJ whole genome shotgun (WGS) entry which is preliminary data.</text>
</comment>
<dbReference type="SUPFAM" id="SSF53335">
    <property type="entry name" value="S-adenosyl-L-methionine-dependent methyltransferases"/>
    <property type="match status" value="1"/>
</dbReference>
<proteinExistence type="predicted"/>
<dbReference type="Pfam" id="PF05050">
    <property type="entry name" value="Methyltransf_21"/>
    <property type="match status" value="1"/>
</dbReference>
<keyword evidence="2" id="KW-0489">Methyltransferase</keyword>
<dbReference type="InterPro" id="IPR052514">
    <property type="entry name" value="SAM-dependent_MTase"/>
</dbReference>
<feature type="domain" description="Methyltransferase FkbM" evidence="1">
    <location>
        <begin position="90"/>
        <end position="250"/>
    </location>
</feature>
<dbReference type="InterPro" id="IPR029063">
    <property type="entry name" value="SAM-dependent_MTases_sf"/>
</dbReference>
<dbReference type="Proteomes" id="UP000291572">
    <property type="component" value="Unassembled WGS sequence"/>
</dbReference>
<dbReference type="RefSeq" id="WP_129926516.1">
    <property type="nucleotide sequence ID" value="NZ_SEOO01000014.1"/>
</dbReference>
<gene>
    <name evidence="2" type="ORF">EWH12_10450</name>
</gene>
<protein>
    <submittedName>
        <fullName evidence="2">FkbM family methyltransferase</fullName>
    </submittedName>
</protein>
<dbReference type="AlphaFoldDB" id="A0A8G1ZI64"/>
<evidence type="ECO:0000313" key="3">
    <source>
        <dbReference type="Proteomes" id="UP000291572"/>
    </source>
</evidence>
<evidence type="ECO:0000259" key="1">
    <source>
        <dbReference type="Pfam" id="PF05050"/>
    </source>
</evidence>
<dbReference type="InterPro" id="IPR006342">
    <property type="entry name" value="FkbM_mtfrase"/>
</dbReference>
<dbReference type="OrthoDB" id="5679686at2"/>
<sequence>MVPDHPGRRIPLADFERRDRSRNQEEIRARCRTVVIRSDMAVTQVLGRYKMYVDPGDYSLAVHLMMDGYWEIWLTEEIMRIVKPGMVVADIGANFGYFTLIMADLVGPKGHVLAFEPNPHAAALLQRSLCSNGMEKWASIEQNPLGAVSGLPVTLLYNPELAGGAFVGDEENSDFSVAIPHVTRRFDEHPRAHQVAVVKIDAEGSEERIWEGMAAQIAGNVLRIIVLEWCSFRYANPGQFLDSILAAGFELSYIDPLHGVVSLDREGLLARAPDQEWLLLLRR</sequence>
<name>A0A8G1ZI64_9SPHN</name>
<dbReference type="Gene3D" id="3.40.50.150">
    <property type="entry name" value="Vaccinia Virus protein VP39"/>
    <property type="match status" value="1"/>
</dbReference>
<dbReference type="EMBL" id="SEOO01000014">
    <property type="protein sequence ID" value="RYM11111.1"/>
    <property type="molecule type" value="Genomic_DNA"/>
</dbReference>
<evidence type="ECO:0000313" key="2">
    <source>
        <dbReference type="EMBL" id="RYM11111.1"/>
    </source>
</evidence>
<dbReference type="NCBIfam" id="TIGR01444">
    <property type="entry name" value="fkbM_fam"/>
    <property type="match status" value="1"/>
</dbReference>
<accession>A0A8G1ZI64</accession>
<dbReference type="PANTHER" id="PTHR34203:SF13">
    <property type="entry name" value="EXPRESSED PROTEIN"/>
    <property type="match status" value="1"/>
</dbReference>